<sequence>MAKQRKFYAWLCQHSLASFLLLTLSFIVFGKLSFDIVHLFSANAEYLLDNGWAGMIDGGLQQLLELIVAALAAMAAYMVFKLCEQALLERMRHRSD</sequence>
<dbReference type="AlphaFoldDB" id="A0A318JE37"/>
<evidence type="ECO:0000313" key="3">
    <source>
        <dbReference type="Proteomes" id="UP000247792"/>
    </source>
</evidence>
<dbReference type="Proteomes" id="UP000247792">
    <property type="component" value="Unassembled WGS sequence"/>
</dbReference>
<accession>A0A318JE37</accession>
<feature type="transmembrane region" description="Helical" evidence="1">
    <location>
        <begin position="63"/>
        <end position="83"/>
    </location>
</feature>
<dbReference type="OrthoDB" id="8592114at2"/>
<comment type="caution">
    <text evidence="2">The sequence shown here is derived from an EMBL/GenBank/DDBJ whole genome shotgun (WGS) entry which is preliminary data.</text>
</comment>
<gene>
    <name evidence="2" type="ORF">DFR42_102265</name>
</gene>
<proteinExistence type="predicted"/>
<dbReference type="RefSeq" id="WP_110254530.1">
    <property type="nucleotide sequence ID" value="NZ_QJKB01000002.1"/>
</dbReference>
<reference evidence="2 3" key="1">
    <citation type="submission" date="2018-05" db="EMBL/GenBank/DDBJ databases">
        <title>Genomic Encyclopedia of Type Strains, Phase IV (KMG-IV): sequencing the most valuable type-strain genomes for metagenomic binning, comparative biology and taxonomic classification.</title>
        <authorList>
            <person name="Goeker M."/>
        </authorList>
    </citation>
    <scope>NUCLEOTIDE SEQUENCE [LARGE SCALE GENOMIC DNA]</scope>
    <source>
        <strain evidence="2 3">DSM 19792</strain>
    </source>
</reference>
<name>A0A318JE37_9BURK</name>
<organism evidence="2 3">
    <name type="scientific">Undibacterium pigrum</name>
    <dbReference type="NCBI Taxonomy" id="401470"/>
    <lineage>
        <taxon>Bacteria</taxon>
        <taxon>Pseudomonadati</taxon>
        <taxon>Pseudomonadota</taxon>
        <taxon>Betaproteobacteria</taxon>
        <taxon>Burkholderiales</taxon>
        <taxon>Oxalobacteraceae</taxon>
        <taxon>Undibacterium</taxon>
    </lineage>
</organism>
<evidence type="ECO:0000313" key="2">
    <source>
        <dbReference type="EMBL" id="PXX45053.1"/>
    </source>
</evidence>
<feature type="transmembrane region" description="Helical" evidence="1">
    <location>
        <begin position="7"/>
        <end position="29"/>
    </location>
</feature>
<dbReference type="EMBL" id="QJKB01000002">
    <property type="protein sequence ID" value="PXX45053.1"/>
    <property type="molecule type" value="Genomic_DNA"/>
</dbReference>
<keyword evidence="1" id="KW-0472">Membrane</keyword>
<protein>
    <submittedName>
        <fullName evidence="2">Uncharacterized protein</fullName>
    </submittedName>
</protein>
<evidence type="ECO:0000256" key="1">
    <source>
        <dbReference type="SAM" id="Phobius"/>
    </source>
</evidence>
<keyword evidence="1" id="KW-0812">Transmembrane</keyword>
<keyword evidence="1" id="KW-1133">Transmembrane helix</keyword>
<keyword evidence="3" id="KW-1185">Reference proteome</keyword>